<proteinExistence type="predicted"/>
<dbReference type="OrthoDB" id="10066232at2759"/>
<evidence type="ECO:0000313" key="2">
    <source>
        <dbReference type="Proteomes" id="UP000054565"/>
    </source>
</evidence>
<gene>
    <name evidence="1" type="ORF">CIRG_09594</name>
</gene>
<evidence type="ECO:0000313" key="1">
    <source>
        <dbReference type="EMBL" id="KMP09424.1"/>
    </source>
</evidence>
<organism evidence="1 2">
    <name type="scientific">Coccidioides immitis RMSCC 2394</name>
    <dbReference type="NCBI Taxonomy" id="404692"/>
    <lineage>
        <taxon>Eukaryota</taxon>
        <taxon>Fungi</taxon>
        <taxon>Dikarya</taxon>
        <taxon>Ascomycota</taxon>
        <taxon>Pezizomycotina</taxon>
        <taxon>Eurotiomycetes</taxon>
        <taxon>Eurotiomycetidae</taxon>
        <taxon>Onygenales</taxon>
        <taxon>Onygenaceae</taxon>
        <taxon>Coccidioides</taxon>
    </lineage>
</organism>
<protein>
    <submittedName>
        <fullName evidence="1">Uncharacterized protein</fullName>
    </submittedName>
</protein>
<reference evidence="2" key="1">
    <citation type="journal article" date="2010" name="Genome Res.">
        <title>Population genomic sequencing of Coccidioides fungi reveals recent hybridization and transposon control.</title>
        <authorList>
            <person name="Neafsey D.E."/>
            <person name="Barker B.M."/>
            <person name="Sharpton T.J."/>
            <person name="Stajich J.E."/>
            <person name="Park D.J."/>
            <person name="Whiston E."/>
            <person name="Hung C.-Y."/>
            <person name="McMahan C."/>
            <person name="White J."/>
            <person name="Sykes S."/>
            <person name="Heiman D."/>
            <person name="Young S."/>
            <person name="Zeng Q."/>
            <person name="Abouelleil A."/>
            <person name="Aftuck L."/>
            <person name="Bessette D."/>
            <person name="Brown A."/>
            <person name="FitzGerald M."/>
            <person name="Lui A."/>
            <person name="Macdonald J.P."/>
            <person name="Priest M."/>
            <person name="Orbach M.J."/>
            <person name="Galgiani J.N."/>
            <person name="Kirkland T.N."/>
            <person name="Cole G.T."/>
            <person name="Birren B.W."/>
            <person name="Henn M.R."/>
            <person name="Taylor J.W."/>
            <person name="Rounsley S.D."/>
        </authorList>
    </citation>
    <scope>NUCLEOTIDE SEQUENCE [LARGE SCALE GENOMIC DNA]</scope>
    <source>
        <strain evidence="2">RMSCC 2394</strain>
    </source>
</reference>
<accession>A0A0J6YQC7</accession>
<dbReference type="AlphaFoldDB" id="A0A0J6YQC7"/>
<name>A0A0J6YQC7_COCIT</name>
<dbReference type="GO" id="GO:0005509">
    <property type="term" value="F:calcium ion binding"/>
    <property type="evidence" value="ECO:0007669"/>
    <property type="project" value="InterPro"/>
</dbReference>
<dbReference type="GO" id="GO:0017110">
    <property type="term" value="F:nucleoside diphosphate phosphatase activity"/>
    <property type="evidence" value="ECO:0007669"/>
    <property type="project" value="InterPro"/>
</dbReference>
<dbReference type="EMBL" id="DS028099">
    <property type="protein sequence ID" value="KMP09424.1"/>
    <property type="molecule type" value="Genomic_DNA"/>
</dbReference>
<dbReference type="InterPro" id="IPR036258">
    <property type="entry name" value="Apyrase_sf"/>
</dbReference>
<dbReference type="SUPFAM" id="SSF101887">
    <property type="entry name" value="Apyrase"/>
    <property type="match status" value="1"/>
</dbReference>
<sequence>MDIKGAVLAVHVVLSTRRIQYAVGGRYAIEVLYSTGPDGPEYDTPLNTLTVFVDCEKEYVVNALINSNQPFGLTSVMGLVYDPVGNPANVFFGPGRYVISHRGALSKNNSQQDVEYISADPIYIEVLQSQRDPYYFPWISWAPKLRRPINSILDIYVLHPKVFVIIMARLWNFTPRESDAMRYLADVRLLLRWLAQESLEIDFACYRGTPKPNLLRTFGSLYALHDDVRELLRNTMKPADLVLARDFDLYF</sequence>
<dbReference type="Proteomes" id="UP000054565">
    <property type="component" value="Unassembled WGS sequence"/>
</dbReference>